<name>A0A087G840_ARAAL</name>
<dbReference type="Gramene" id="KFK26042">
    <property type="protein sequence ID" value="KFK26042"/>
    <property type="gene ID" value="AALP_AA8G195800"/>
</dbReference>
<reference evidence="2" key="1">
    <citation type="journal article" date="2015" name="Nat. Plants">
        <title>Genome expansion of Arabis alpina linked with retrotransposition and reduced symmetric DNA methylation.</title>
        <authorList>
            <person name="Willing E.M."/>
            <person name="Rawat V."/>
            <person name="Mandakova T."/>
            <person name="Maumus F."/>
            <person name="James G.V."/>
            <person name="Nordstroem K.J."/>
            <person name="Becker C."/>
            <person name="Warthmann N."/>
            <person name="Chica C."/>
            <person name="Szarzynska B."/>
            <person name="Zytnicki M."/>
            <person name="Albani M.C."/>
            <person name="Kiefer C."/>
            <person name="Bergonzi S."/>
            <person name="Castaings L."/>
            <person name="Mateos J.L."/>
            <person name="Berns M.C."/>
            <person name="Bujdoso N."/>
            <person name="Piofczyk T."/>
            <person name="de Lorenzo L."/>
            <person name="Barrero-Sicilia C."/>
            <person name="Mateos I."/>
            <person name="Piednoel M."/>
            <person name="Hagmann J."/>
            <person name="Chen-Min-Tao R."/>
            <person name="Iglesias-Fernandez R."/>
            <person name="Schuster S.C."/>
            <person name="Alonso-Blanco C."/>
            <person name="Roudier F."/>
            <person name="Carbonero P."/>
            <person name="Paz-Ares J."/>
            <person name="Davis S.J."/>
            <person name="Pecinka A."/>
            <person name="Quesneville H."/>
            <person name="Colot V."/>
            <person name="Lysak M.A."/>
            <person name="Weigel D."/>
            <person name="Coupland G."/>
            <person name="Schneeberger K."/>
        </authorList>
    </citation>
    <scope>NUCLEOTIDE SEQUENCE [LARGE SCALE GENOMIC DNA]</scope>
    <source>
        <strain evidence="2">cv. Pajares</strain>
    </source>
</reference>
<keyword evidence="2" id="KW-1185">Reference proteome</keyword>
<organism evidence="1 2">
    <name type="scientific">Arabis alpina</name>
    <name type="common">Alpine rock-cress</name>
    <dbReference type="NCBI Taxonomy" id="50452"/>
    <lineage>
        <taxon>Eukaryota</taxon>
        <taxon>Viridiplantae</taxon>
        <taxon>Streptophyta</taxon>
        <taxon>Embryophyta</taxon>
        <taxon>Tracheophyta</taxon>
        <taxon>Spermatophyta</taxon>
        <taxon>Magnoliopsida</taxon>
        <taxon>eudicotyledons</taxon>
        <taxon>Gunneridae</taxon>
        <taxon>Pentapetalae</taxon>
        <taxon>rosids</taxon>
        <taxon>malvids</taxon>
        <taxon>Brassicales</taxon>
        <taxon>Brassicaceae</taxon>
        <taxon>Arabideae</taxon>
        <taxon>Arabis</taxon>
    </lineage>
</organism>
<protein>
    <submittedName>
        <fullName evidence="1">Uncharacterized protein</fullName>
    </submittedName>
</protein>
<proteinExistence type="predicted"/>
<dbReference type="AlphaFoldDB" id="A0A087G840"/>
<sequence length="46" mass="4806">MERGVDLIGPGSGWANTWLAHSKLGVEARGLSEGSGHLSSRVEETA</sequence>
<dbReference type="Proteomes" id="UP000029120">
    <property type="component" value="Chromosome 8"/>
</dbReference>
<evidence type="ECO:0000313" key="2">
    <source>
        <dbReference type="Proteomes" id="UP000029120"/>
    </source>
</evidence>
<accession>A0A087G840</accession>
<evidence type="ECO:0000313" key="1">
    <source>
        <dbReference type="EMBL" id="KFK26042.1"/>
    </source>
</evidence>
<dbReference type="EMBL" id="CM002876">
    <property type="protein sequence ID" value="KFK26042.1"/>
    <property type="molecule type" value="Genomic_DNA"/>
</dbReference>
<dbReference type="OrthoDB" id="10352473at2759"/>
<gene>
    <name evidence="1" type="ordered locus">AALP_Aa8g195800</name>
</gene>